<dbReference type="PANTHER" id="PTHR42878:SF7">
    <property type="entry name" value="SENSOR HISTIDINE KINASE GLRK"/>
    <property type="match status" value="1"/>
</dbReference>
<organism evidence="12 13">
    <name type="scientific">Cryptosporangium japonicum</name>
    <dbReference type="NCBI Taxonomy" id="80872"/>
    <lineage>
        <taxon>Bacteria</taxon>
        <taxon>Bacillati</taxon>
        <taxon>Actinomycetota</taxon>
        <taxon>Actinomycetes</taxon>
        <taxon>Cryptosporangiales</taxon>
        <taxon>Cryptosporangiaceae</taxon>
        <taxon>Cryptosporangium</taxon>
    </lineage>
</organism>
<protein>
    <recommendedName>
        <fullName evidence="10">Sensor-like histidine kinase SenX3</fullName>
        <ecNumber evidence="3">2.7.13.3</ecNumber>
    </recommendedName>
</protein>
<evidence type="ECO:0000256" key="1">
    <source>
        <dbReference type="ARBA" id="ARBA00000085"/>
    </source>
</evidence>
<keyword evidence="4" id="KW-0597">Phosphoprotein</keyword>
<dbReference type="Pfam" id="PF02518">
    <property type="entry name" value="HATPase_c"/>
    <property type="match status" value="1"/>
</dbReference>
<dbReference type="PANTHER" id="PTHR42878">
    <property type="entry name" value="TWO-COMPONENT HISTIDINE KINASE"/>
    <property type="match status" value="1"/>
</dbReference>
<dbReference type="InterPro" id="IPR036097">
    <property type="entry name" value="HisK_dim/P_sf"/>
</dbReference>
<dbReference type="SMART" id="SM00387">
    <property type="entry name" value="HATPase_c"/>
    <property type="match status" value="1"/>
</dbReference>
<dbReference type="Gene3D" id="1.10.287.130">
    <property type="match status" value="1"/>
</dbReference>
<evidence type="ECO:0000256" key="4">
    <source>
        <dbReference type="ARBA" id="ARBA00022553"/>
    </source>
</evidence>
<name>A0ABN0V6P4_9ACTN</name>
<evidence type="ECO:0000256" key="2">
    <source>
        <dbReference type="ARBA" id="ARBA00004236"/>
    </source>
</evidence>
<evidence type="ECO:0000256" key="3">
    <source>
        <dbReference type="ARBA" id="ARBA00012438"/>
    </source>
</evidence>
<keyword evidence="6" id="KW-0547">Nucleotide-binding</keyword>
<evidence type="ECO:0000259" key="11">
    <source>
        <dbReference type="PROSITE" id="PS50109"/>
    </source>
</evidence>
<keyword evidence="9" id="KW-0902">Two-component regulatory system</keyword>
<dbReference type="SUPFAM" id="SSF55874">
    <property type="entry name" value="ATPase domain of HSP90 chaperone/DNA topoisomerase II/histidine kinase"/>
    <property type="match status" value="1"/>
</dbReference>
<dbReference type="Gene3D" id="3.30.565.10">
    <property type="entry name" value="Histidine kinase-like ATPase, C-terminal domain"/>
    <property type="match status" value="1"/>
</dbReference>
<accession>A0ABN0V6P4</accession>
<sequence>MRHEGSGQNGHDRTFLADSARESADGVDIAADHAAFSAAFAAPREHHDFIDDFVDLVGHHLRTPLTAIRTLLELLADDSGGGLDPATARRLVGAVQANSDRMLRVIDTLLLLARARHAESARDHVPVDLAAVVDRVGSAMAPAADGSGISMTVEATDPVWTVGDPVLLERAIGHLAGNALRFTDRGGRLSLRALAEPRPAIEVQDTGVGIPPERQPGLLRPLVLTAGTGADDDAHLGLGTVSAIARAHRGDIDVRSAPGRGTTFRITFPTAPS</sequence>
<dbReference type="PROSITE" id="PS50109">
    <property type="entry name" value="HIS_KIN"/>
    <property type="match status" value="1"/>
</dbReference>
<dbReference type="SMART" id="SM00388">
    <property type="entry name" value="HisKA"/>
    <property type="match status" value="1"/>
</dbReference>
<dbReference type="InterPro" id="IPR004358">
    <property type="entry name" value="Sig_transdc_His_kin-like_C"/>
</dbReference>
<dbReference type="CDD" id="cd00082">
    <property type="entry name" value="HisKA"/>
    <property type="match status" value="1"/>
</dbReference>
<keyword evidence="7" id="KW-0418">Kinase</keyword>
<evidence type="ECO:0000256" key="6">
    <source>
        <dbReference type="ARBA" id="ARBA00022741"/>
    </source>
</evidence>
<dbReference type="InterPro" id="IPR003594">
    <property type="entry name" value="HATPase_dom"/>
</dbReference>
<keyword evidence="8" id="KW-0067">ATP-binding</keyword>
<evidence type="ECO:0000313" key="12">
    <source>
        <dbReference type="EMBL" id="GAA0278309.1"/>
    </source>
</evidence>
<dbReference type="CDD" id="cd00075">
    <property type="entry name" value="HATPase"/>
    <property type="match status" value="1"/>
</dbReference>
<evidence type="ECO:0000256" key="8">
    <source>
        <dbReference type="ARBA" id="ARBA00022840"/>
    </source>
</evidence>
<evidence type="ECO:0000256" key="5">
    <source>
        <dbReference type="ARBA" id="ARBA00022679"/>
    </source>
</evidence>
<evidence type="ECO:0000313" key="13">
    <source>
        <dbReference type="Proteomes" id="UP001500967"/>
    </source>
</evidence>
<dbReference type="Proteomes" id="UP001500967">
    <property type="component" value="Unassembled WGS sequence"/>
</dbReference>
<reference evidence="12 13" key="1">
    <citation type="journal article" date="2019" name="Int. J. Syst. Evol. Microbiol.">
        <title>The Global Catalogue of Microorganisms (GCM) 10K type strain sequencing project: providing services to taxonomists for standard genome sequencing and annotation.</title>
        <authorList>
            <consortium name="The Broad Institute Genomics Platform"/>
            <consortium name="The Broad Institute Genome Sequencing Center for Infectious Disease"/>
            <person name="Wu L."/>
            <person name="Ma J."/>
        </authorList>
    </citation>
    <scope>NUCLEOTIDE SEQUENCE [LARGE SCALE GENOMIC DNA]</scope>
    <source>
        <strain evidence="12 13">JCM 10425</strain>
    </source>
</reference>
<gene>
    <name evidence="12" type="ORF">GCM10009539_77680</name>
</gene>
<keyword evidence="13" id="KW-1185">Reference proteome</keyword>
<dbReference type="SUPFAM" id="SSF47384">
    <property type="entry name" value="Homodimeric domain of signal transducing histidine kinase"/>
    <property type="match status" value="1"/>
</dbReference>
<evidence type="ECO:0000256" key="9">
    <source>
        <dbReference type="ARBA" id="ARBA00023012"/>
    </source>
</evidence>
<dbReference type="InterPro" id="IPR005467">
    <property type="entry name" value="His_kinase_dom"/>
</dbReference>
<dbReference type="InterPro" id="IPR050351">
    <property type="entry name" value="BphY/WalK/GraS-like"/>
</dbReference>
<dbReference type="RefSeq" id="WP_344653955.1">
    <property type="nucleotide sequence ID" value="NZ_BAAAGX010000037.1"/>
</dbReference>
<dbReference type="EC" id="2.7.13.3" evidence="3"/>
<dbReference type="PRINTS" id="PR00344">
    <property type="entry name" value="BCTRLSENSOR"/>
</dbReference>
<comment type="catalytic activity">
    <reaction evidence="1">
        <text>ATP + protein L-histidine = ADP + protein N-phospho-L-histidine.</text>
        <dbReference type="EC" id="2.7.13.3"/>
    </reaction>
</comment>
<comment type="caution">
    <text evidence="12">The sequence shown here is derived from an EMBL/GenBank/DDBJ whole genome shotgun (WGS) entry which is preliminary data.</text>
</comment>
<keyword evidence="5" id="KW-0808">Transferase</keyword>
<proteinExistence type="predicted"/>
<dbReference type="Pfam" id="PF00512">
    <property type="entry name" value="HisKA"/>
    <property type="match status" value="1"/>
</dbReference>
<feature type="domain" description="Histidine kinase" evidence="11">
    <location>
        <begin position="56"/>
        <end position="272"/>
    </location>
</feature>
<dbReference type="EMBL" id="BAAAGX010000037">
    <property type="protein sequence ID" value="GAA0278309.1"/>
    <property type="molecule type" value="Genomic_DNA"/>
</dbReference>
<dbReference type="InterPro" id="IPR003661">
    <property type="entry name" value="HisK_dim/P_dom"/>
</dbReference>
<comment type="subcellular location">
    <subcellularLocation>
        <location evidence="2">Cell membrane</location>
    </subcellularLocation>
</comment>
<dbReference type="InterPro" id="IPR036890">
    <property type="entry name" value="HATPase_C_sf"/>
</dbReference>
<evidence type="ECO:0000256" key="7">
    <source>
        <dbReference type="ARBA" id="ARBA00022777"/>
    </source>
</evidence>
<evidence type="ECO:0000256" key="10">
    <source>
        <dbReference type="ARBA" id="ARBA00039401"/>
    </source>
</evidence>